<dbReference type="InterPro" id="IPR029058">
    <property type="entry name" value="AB_hydrolase_fold"/>
</dbReference>
<keyword evidence="3" id="KW-1133">Transmembrane helix</keyword>
<evidence type="ECO:0000259" key="5">
    <source>
        <dbReference type="Pfam" id="PF00135"/>
    </source>
</evidence>
<feature type="signal peptide" evidence="4">
    <location>
        <begin position="1"/>
        <end position="20"/>
    </location>
</feature>
<keyword evidence="4" id="KW-0732">Signal</keyword>
<gene>
    <name evidence="7" type="primary">LOC100897363</name>
</gene>
<keyword evidence="3" id="KW-0472">Membrane</keyword>
<feature type="chain" id="PRO_5042515521" evidence="4">
    <location>
        <begin position="21"/>
        <end position="662"/>
    </location>
</feature>
<dbReference type="Proteomes" id="UP000694867">
    <property type="component" value="Unplaced"/>
</dbReference>
<keyword evidence="6" id="KW-1185">Reference proteome</keyword>
<feature type="transmembrane region" description="Helical" evidence="3">
    <location>
        <begin position="612"/>
        <end position="639"/>
    </location>
</feature>
<keyword evidence="3" id="KW-0812">Transmembrane</keyword>
<dbReference type="RefSeq" id="XP_003748221.1">
    <property type="nucleotide sequence ID" value="XM_003748173.2"/>
</dbReference>
<comment type="similarity">
    <text evidence="1">Belongs to the type-B carboxylesterase/lipase family.</text>
</comment>
<dbReference type="InterPro" id="IPR002018">
    <property type="entry name" value="CarbesteraseB"/>
</dbReference>
<proteinExistence type="inferred from homology"/>
<keyword evidence="2" id="KW-0325">Glycoprotein</keyword>
<evidence type="ECO:0000313" key="7">
    <source>
        <dbReference type="RefSeq" id="XP_003748221.1"/>
    </source>
</evidence>
<dbReference type="KEGG" id="goe:100897363"/>
<reference evidence="7" key="1">
    <citation type="submission" date="2025-08" db="UniProtKB">
        <authorList>
            <consortium name="RefSeq"/>
        </authorList>
    </citation>
    <scope>IDENTIFICATION</scope>
</reference>
<dbReference type="AlphaFoldDB" id="A0AAJ6W0J9"/>
<evidence type="ECO:0000256" key="3">
    <source>
        <dbReference type="SAM" id="Phobius"/>
    </source>
</evidence>
<dbReference type="InterPro" id="IPR051093">
    <property type="entry name" value="Neuroligin/BSAL"/>
</dbReference>
<evidence type="ECO:0000256" key="2">
    <source>
        <dbReference type="ARBA" id="ARBA00023180"/>
    </source>
</evidence>
<accession>A0AAJ6W0J9</accession>
<dbReference type="Gene3D" id="3.40.50.1820">
    <property type="entry name" value="alpha/beta hydrolase"/>
    <property type="match status" value="1"/>
</dbReference>
<dbReference type="Pfam" id="PF00135">
    <property type="entry name" value="COesterase"/>
    <property type="match status" value="1"/>
</dbReference>
<evidence type="ECO:0000313" key="6">
    <source>
        <dbReference type="Proteomes" id="UP000694867"/>
    </source>
</evidence>
<organism evidence="6 7">
    <name type="scientific">Galendromus occidentalis</name>
    <name type="common">western predatory mite</name>
    <dbReference type="NCBI Taxonomy" id="34638"/>
    <lineage>
        <taxon>Eukaryota</taxon>
        <taxon>Metazoa</taxon>
        <taxon>Ecdysozoa</taxon>
        <taxon>Arthropoda</taxon>
        <taxon>Chelicerata</taxon>
        <taxon>Arachnida</taxon>
        <taxon>Acari</taxon>
        <taxon>Parasitiformes</taxon>
        <taxon>Mesostigmata</taxon>
        <taxon>Gamasina</taxon>
        <taxon>Phytoseioidea</taxon>
        <taxon>Phytoseiidae</taxon>
        <taxon>Typhlodrominae</taxon>
        <taxon>Galendromus</taxon>
    </lineage>
</organism>
<sequence length="662" mass="73661">MSPSDVAVTVLCAVLALASGQTRRLTFNGVDYSSQELRLNNNVKIQAFFGIPYARQPFGRFRFTRPEPLTKLNDWQLTDDELRRHYKTPPTQARSCPQIDPFGGNFDSSQSIEDCLRVDLYILDEVFQEQRSYDRKYGMGILVEGFEFKSSVASHLDLAGGGFKGQSDVGVLAVVHYRLGALGFLTTEDDEGPANLGLWDQSEALRFLKEHALNGNIPQVDPQRISLLGFGSGGVSASIHMLNPLNKAMFSSALVSGGSALGPDASIRDARDRAFEFGQHVGCTSSSPRKLINCLRYVDLQKLVTTGNEANFLFGPVVDVNHTRDVTKAYIMDHPQRLMERENFESIRSVLYGFPEHAASLRYYTQALARAAPLNGRTTAPPDNSIDERIKYYLSPFQSHGDTSRALAASVKFLYFRNYTDETLMSNQTLFDSLMIDALTDYLSVGPVISAAHLHASKKLNEQRSGVFIYYRDSEPELATFSSKLPVMSSASVKYGTTMDDLLQFVGVKGIVPSDQGSEDRLARVWTVVLQDLFGKVETSARDIAGIQDYRPISRSEVFYITALRGKGSPQASTMKYREPNRIFWSKYVPTIGTILDDISRMSRDRNDNAKLYWRTTLGTAIPLGLLVIVCLCLGALLWKAQRSASSNLTKVQFHKVSTNDP</sequence>
<protein>
    <submittedName>
        <fullName evidence="7">Cholinesterase</fullName>
    </submittedName>
</protein>
<dbReference type="SUPFAM" id="SSF53474">
    <property type="entry name" value="alpha/beta-Hydrolases"/>
    <property type="match status" value="1"/>
</dbReference>
<dbReference type="PANTHER" id="PTHR43903">
    <property type="entry name" value="NEUROLIGIN"/>
    <property type="match status" value="1"/>
</dbReference>
<feature type="domain" description="Carboxylesterase type B" evidence="5">
    <location>
        <begin position="39"/>
        <end position="485"/>
    </location>
</feature>
<evidence type="ECO:0000256" key="4">
    <source>
        <dbReference type="SAM" id="SignalP"/>
    </source>
</evidence>
<dbReference type="GeneID" id="100897363"/>
<name>A0AAJ6W0J9_9ACAR</name>
<evidence type="ECO:0000256" key="1">
    <source>
        <dbReference type="ARBA" id="ARBA00005964"/>
    </source>
</evidence>